<accession>A0ABS7YS38</accession>
<dbReference type="PRINTS" id="PR00125">
    <property type="entry name" value="ATPASEDELTA"/>
</dbReference>
<evidence type="ECO:0000256" key="7">
    <source>
        <dbReference type="ARBA" id="ARBA00023196"/>
    </source>
</evidence>
<proteinExistence type="inferred from homology"/>
<keyword evidence="3" id="KW-0997">Cell inner membrane</keyword>
<keyword evidence="8 9" id="KW-0066">ATP synthesis</keyword>
<evidence type="ECO:0000256" key="8">
    <source>
        <dbReference type="ARBA" id="ARBA00023310"/>
    </source>
</evidence>
<keyword evidence="4 9" id="KW-0375">Hydrogen ion transport</keyword>
<protein>
    <recommendedName>
        <fullName evidence="9">ATP synthase subunit delta</fullName>
    </recommendedName>
    <alternativeName>
        <fullName evidence="9">ATP synthase F(1) sector subunit delta</fullName>
    </alternativeName>
    <alternativeName>
        <fullName evidence="9">F-type ATPase subunit delta</fullName>
        <shortName evidence="9">F-ATPase subunit delta</shortName>
    </alternativeName>
</protein>
<organism evidence="10 11">
    <name type="scientific">Vibrio tritonius</name>
    <dbReference type="NCBI Taxonomy" id="1435069"/>
    <lineage>
        <taxon>Bacteria</taxon>
        <taxon>Pseudomonadati</taxon>
        <taxon>Pseudomonadota</taxon>
        <taxon>Gammaproteobacteria</taxon>
        <taxon>Vibrionales</taxon>
        <taxon>Vibrionaceae</taxon>
        <taxon>Vibrio</taxon>
    </lineage>
</organism>
<comment type="function">
    <text evidence="9">F(1)F(0) ATP synthase produces ATP from ADP in the presence of a proton or sodium gradient. F-type ATPases consist of two structural domains, F(1) containing the extramembraneous catalytic core and F(0) containing the membrane proton channel, linked together by a central stalk and a peripheral stalk. During catalysis, ATP synthesis in the catalytic domain of F(1) is coupled via a rotary mechanism of the central stalk subunits to proton translocation.</text>
</comment>
<sequence>MSELTEIAQPYAKAAYDYAKENNALEQWQQMFDILDMILAQPVVEQAVASLDGEGSEESEIALLLHAGGELFDQYFQNFLKIMAESRRLSALVEVSSQFRELKAELEKTMQVTVCVSELLDDEQVVQITQALSAKLGKSIVLEQQLDPSLVGGVVIKADQMVIDGSVISNIGRLSTNLHA</sequence>
<dbReference type="RefSeq" id="WP_068717291.1">
    <property type="nucleotide sequence ID" value="NZ_AP014636.1"/>
</dbReference>
<dbReference type="Pfam" id="PF00213">
    <property type="entry name" value="OSCP"/>
    <property type="match status" value="1"/>
</dbReference>
<dbReference type="InterPro" id="IPR000711">
    <property type="entry name" value="ATPase_OSCP/dsu"/>
</dbReference>
<reference evidence="11" key="1">
    <citation type="submission" date="2023-07" db="EMBL/GenBank/DDBJ databases">
        <title>Molecular identification of indigenous halophilic bacteria isolated from red sea cost, biodegradation of synthetic dyes and assessment of degraded metabolite toxicity.</title>
        <authorList>
            <person name="Chaieb K."/>
            <person name="Altayb H.N."/>
        </authorList>
    </citation>
    <scope>NUCLEOTIDE SEQUENCE [LARGE SCALE GENOMIC DNA]</scope>
    <source>
        <strain evidence="11">K20</strain>
    </source>
</reference>
<evidence type="ECO:0000256" key="3">
    <source>
        <dbReference type="ARBA" id="ARBA00022519"/>
    </source>
</evidence>
<keyword evidence="11" id="KW-1185">Reference proteome</keyword>
<comment type="subcellular location">
    <subcellularLocation>
        <location evidence="9">Cell membrane</location>
        <topology evidence="9">Peripheral membrane protein</topology>
    </subcellularLocation>
    <subcellularLocation>
        <location evidence="1">Membrane</location>
    </subcellularLocation>
</comment>
<keyword evidence="7 9" id="KW-0139">CF(1)</keyword>
<dbReference type="InterPro" id="IPR026015">
    <property type="entry name" value="ATP_synth_OSCP/delta_N_sf"/>
</dbReference>
<dbReference type="PANTHER" id="PTHR11910">
    <property type="entry name" value="ATP SYNTHASE DELTA CHAIN"/>
    <property type="match status" value="1"/>
</dbReference>
<comment type="similarity">
    <text evidence="9">Belongs to the ATPase delta chain family.</text>
</comment>
<dbReference type="EMBL" id="JAIWIU010000099">
    <property type="protein sequence ID" value="MCA2017254.1"/>
    <property type="molecule type" value="Genomic_DNA"/>
</dbReference>
<evidence type="ECO:0000256" key="6">
    <source>
        <dbReference type="ARBA" id="ARBA00023136"/>
    </source>
</evidence>
<keyword evidence="6 9" id="KW-0472">Membrane</keyword>
<evidence type="ECO:0000256" key="1">
    <source>
        <dbReference type="ARBA" id="ARBA00004370"/>
    </source>
</evidence>
<dbReference type="NCBIfam" id="TIGR01145">
    <property type="entry name" value="ATP_synt_delta"/>
    <property type="match status" value="1"/>
</dbReference>
<dbReference type="NCBIfam" id="NF004402">
    <property type="entry name" value="PRK05758.2-2"/>
    <property type="match status" value="1"/>
</dbReference>
<evidence type="ECO:0000256" key="9">
    <source>
        <dbReference type="HAMAP-Rule" id="MF_01416"/>
    </source>
</evidence>
<keyword evidence="5 9" id="KW-0406">Ion transport</keyword>
<evidence type="ECO:0000256" key="2">
    <source>
        <dbReference type="ARBA" id="ARBA00022448"/>
    </source>
</evidence>
<dbReference type="Gene3D" id="1.10.520.20">
    <property type="entry name" value="N-terminal domain of the delta subunit of the F1F0-ATP synthase"/>
    <property type="match status" value="1"/>
</dbReference>
<evidence type="ECO:0000256" key="4">
    <source>
        <dbReference type="ARBA" id="ARBA00022781"/>
    </source>
</evidence>
<evidence type="ECO:0000256" key="5">
    <source>
        <dbReference type="ARBA" id="ARBA00023065"/>
    </source>
</evidence>
<comment type="function">
    <text evidence="9">This protein is part of the stalk that links CF(0) to CF(1). It either transmits conformational changes from CF(0) to CF(1) or is implicated in proton conduction.</text>
</comment>
<dbReference type="HAMAP" id="MF_01416">
    <property type="entry name" value="ATP_synth_delta_bact"/>
    <property type="match status" value="1"/>
</dbReference>
<name>A0ABS7YS38_9VIBR</name>
<keyword evidence="2 9" id="KW-0813">Transport</keyword>
<evidence type="ECO:0000313" key="10">
    <source>
        <dbReference type="EMBL" id="MCA2017254.1"/>
    </source>
</evidence>
<dbReference type="SUPFAM" id="SSF47928">
    <property type="entry name" value="N-terminal domain of the delta subunit of the F1F0-ATP synthase"/>
    <property type="match status" value="1"/>
</dbReference>
<dbReference type="Proteomes" id="UP001199044">
    <property type="component" value="Unassembled WGS sequence"/>
</dbReference>
<keyword evidence="9" id="KW-1003">Cell membrane</keyword>
<gene>
    <name evidence="9" type="primary">atpH</name>
    <name evidence="10" type="ORF">LDJ79_14105</name>
</gene>
<comment type="caution">
    <text evidence="10">The sequence shown here is derived from an EMBL/GenBank/DDBJ whole genome shotgun (WGS) entry which is preliminary data.</text>
</comment>
<evidence type="ECO:0000313" key="11">
    <source>
        <dbReference type="Proteomes" id="UP001199044"/>
    </source>
</evidence>